<dbReference type="PANTHER" id="PTHR32295">
    <property type="entry name" value="IQ-DOMAIN 5-RELATED"/>
    <property type="match status" value="1"/>
</dbReference>
<dbReference type="SMART" id="SM00015">
    <property type="entry name" value="IQ"/>
    <property type="match status" value="3"/>
</dbReference>
<keyword evidence="1" id="KW-0112">Calmodulin-binding</keyword>
<proteinExistence type="inferred from homology"/>
<feature type="compositionally biased region" description="Basic and acidic residues" evidence="3">
    <location>
        <begin position="22"/>
        <end position="37"/>
    </location>
</feature>
<feature type="compositionally biased region" description="Low complexity" evidence="3">
    <location>
        <begin position="739"/>
        <end position="758"/>
    </location>
</feature>
<feature type="compositionally biased region" description="Polar residues" evidence="3">
    <location>
        <begin position="728"/>
        <end position="738"/>
    </location>
</feature>
<dbReference type="Gene3D" id="1.20.5.190">
    <property type="match status" value="1"/>
</dbReference>
<dbReference type="GO" id="GO:0005516">
    <property type="term" value="F:calmodulin binding"/>
    <property type="evidence" value="ECO:0007669"/>
    <property type="project" value="UniProtKB-KW"/>
</dbReference>
<keyword evidence="5" id="KW-1185">Reference proteome</keyword>
<feature type="compositionally biased region" description="Polar residues" evidence="3">
    <location>
        <begin position="548"/>
        <end position="558"/>
    </location>
</feature>
<dbReference type="PROSITE" id="PS50096">
    <property type="entry name" value="IQ"/>
    <property type="match status" value="2"/>
</dbReference>
<feature type="region of interest" description="Disordered" evidence="3">
    <location>
        <begin position="288"/>
        <end position="310"/>
    </location>
</feature>
<reference evidence="4 5" key="1">
    <citation type="submission" date="2019-09" db="EMBL/GenBank/DDBJ databases">
        <title>A chromosome-level genome assembly of the Chinese tupelo Nyssa sinensis.</title>
        <authorList>
            <person name="Yang X."/>
            <person name="Kang M."/>
            <person name="Yang Y."/>
            <person name="Xiong H."/>
            <person name="Wang M."/>
            <person name="Zhang Z."/>
            <person name="Wang Z."/>
            <person name="Wu H."/>
            <person name="Ma T."/>
            <person name="Liu J."/>
            <person name="Xi Z."/>
        </authorList>
    </citation>
    <scope>NUCLEOTIDE SEQUENCE [LARGE SCALE GENOMIC DNA]</scope>
    <source>
        <strain evidence="4">J267</strain>
        <tissue evidence="4">Leaf</tissue>
    </source>
</reference>
<feature type="compositionally biased region" description="Basic residues" evidence="3">
    <location>
        <begin position="38"/>
        <end position="49"/>
    </location>
</feature>
<gene>
    <name evidence="4" type="ORF">F0562_036075</name>
</gene>
<evidence type="ECO:0000256" key="1">
    <source>
        <dbReference type="ARBA" id="ARBA00022860"/>
    </source>
</evidence>
<organism evidence="4 5">
    <name type="scientific">Nyssa sinensis</name>
    <dbReference type="NCBI Taxonomy" id="561372"/>
    <lineage>
        <taxon>Eukaryota</taxon>
        <taxon>Viridiplantae</taxon>
        <taxon>Streptophyta</taxon>
        <taxon>Embryophyta</taxon>
        <taxon>Tracheophyta</taxon>
        <taxon>Spermatophyta</taxon>
        <taxon>Magnoliopsida</taxon>
        <taxon>eudicotyledons</taxon>
        <taxon>Gunneridae</taxon>
        <taxon>Pentapetalae</taxon>
        <taxon>asterids</taxon>
        <taxon>Cornales</taxon>
        <taxon>Nyssaceae</taxon>
        <taxon>Nyssa</taxon>
    </lineage>
</organism>
<name>A0A5J5ADQ6_9ASTE</name>
<comment type="similarity">
    <text evidence="2">Belongs to the IQD family.</text>
</comment>
<feature type="compositionally biased region" description="Polar residues" evidence="3">
    <location>
        <begin position="774"/>
        <end position="796"/>
    </location>
</feature>
<feature type="compositionally biased region" description="Polar residues" evidence="3">
    <location>
        <begin position="677"/>
        <end position="697"/>
    </location>
</feature>
<dbReference type="AlphaFoldDB" id="A0A5J5ADQ6"/>
<feature type="region of interest" description="Disordered" evidence="3">
    <location>
        <begin position="358"/>
        <end position="426"/>
    </location>
</feature>
<evidence type="ECO:0000313" key="5">
    <source>
        <dbReference type="Proteomes" id="UP000325577"/>
    </source>
</evidence>
<feature type="compositionally biased region" description="Polar residues" evidence="3">
    <location>
        <begin position="95"/>
        <end position="114"/>
    </location>
</feature>
<feature type="compositionally biased region" description="Polar residues" evidence="3">
    <location>
        <begin position="616"/>
        <end position="636"/>
    </location>
</feature>
<protein>
    <submittedName>
        <fullName evidence="4">Uncharacterized protein</fullName>
    </submittedName>
</protein>
<dbReference type="OrthoDB" id="1747078at2759"/>
<dbReference type="InterPro" id="IPR000048">
    <property type="entry name" value="IQ_motif_EF-hand-BS"/>
</dbReference>
<feature type="region of interest" description="Disordered" evidence="3">
    <location>
        <begin position="543"/>
        <end position="810"/>
    </location>
</feature>
<evidence type="ECO:0000256" key="3">
    <source>
        <dbReference type="SAM" id="MobiDB-lite"/>
    </source>
</evidence>
<feature type="compositionally biased region" description="Basic and acidic residues" evidence="3">
    <location>
        <begin position="717"/>
        <end position="727"/>
    </location>
</feature>
<dbReference type="Proteomes" id="UP000325577">
    <property type="component" value="Linkage Group LG21"/>
</dbReference>
<feature type="compositionally biased region" description="Polar residues" evidence="3">
    <location>
        <begin position="646"/>
        <end position="657"/>
    </location>
</feature>
<evidence type="ECO:0000256" key="2">
    <source>
        <dbReference type="ARBA" id="ARBA00024341"/>
    </source>
</evidence>
<dbReference type="Pfam" id="PF00612">
    <property type="entry name" value="IQ"/>
    <property type="match status" value="3"/>
</dbReference>
<feature type="compositionally biased region" description="Polar residues" evidence="3">
    <location>
        <begin position="62"/>
        <end position="79"/>
    </location>
</feature>
<feature type="compositionally biased region" description="Basic residues" evidence="3">
    <location>
        <begin position="800"/>
        <end position="810"/>
    </location>
</feature>
<evidence type="ECO:0000313" key="4">
    <source>
        <dbReference type="EMBL" id="KAA8528720.1"/>
    </source>
</evidence>
<sequence length="810" mass="88399">MGRSTPSCFSIISCGSDSVFKEDFDDSESKGSSDKRGWSFRKRSARHRVLSNTVISEAPSANKGSPESATVNSLTQANSPIPEKNLQCTDEKPTSAMQCTDENSRFSTSVNSKVSETRVSSEDDTEVDVNLDESVITVIQAAIRGFLAQRALLKLKNIVKLQAAVRGHLVRSHAVGTLRCVQAIVKLQALVRARLARLSIGGSCTEMRLDGKHGKDNHSSKLLEKENSVTKSNVTYTSIEKLLSNGFTRQLLESTPRTKTIHIKCDPSRSDSAWKWFERWMSVSSTGVEQSQKGIEQQEEEKVEHSTSQVEAGIPFESYYETTDLKTSIGETAVPFESEENLITYDVDNFEFQVCRPTSSSKSDDLVQPQPENTGTSNSKRNSLDSLPNQITQPRLISPMEVNSISSKPEAESEQHKCSTRRFAPEQAETEGNKFVFESRKASNPASIAAQSKFEELSSTANSVRSISSFHQEIGVESNMDAVSSAMDNAFRIRDIDLSENSVPHTSRVLVGGSECGTELSISSTLDSPDRFELGAVDFEQEAKVSEEGTSNIMSTKNLDAEAKGESTIPGSDATYSTTVQPETLGDVNGADGEPLDSVIAVDSSQVKQELEKNASDVQTELDSQTGHQAFKSSPEASPRSHMTVPESQGTPSSQVSVKAKRTKSHKSGSNPKHRSLSASKRSPANPNHDSGASGSLEQLPKDHKYGKRRNSLSSARPDHVDQEPRDSCSSNSLPSYMQATKSARAKAQASSSPRSSPDVQDKDIYIKKRHSLTGANGNQESPRIQRTTSQGQQGAKGNGTHHHERKWQR</sequence>
<feature type="compositionally biased region" description="Polar residues" evidence="3">
    <location>
        <begin position="370"/>
        <end position="407"/>
    </location>
</feature>
<dbReference type="EMBL" id="CM018045">
    <property type="protein sequence ID" value="KAA8528720.1"/>
    <property type="molecule type" value="Genomic_DNA"/>
</dbReference>
<feature type="region of interest" description="Disordered" evidence="3">
    <location>
        <begin position="22"/>
        <end position="124"/>
    </location>
</feature>
<feature type="compositionally biased region" description="Basic residues" evidence="3">
    <location>
        <begin position="659"/>
        <end position="676"/>
    </location>
</feature>
<dbReference type="PANTHER" id="PTHR32295:SF154">
    <property type="entry name" value="PROTEIN IQ-DOMAIN 32"/>
    <property type="match status" value="1"/>
</dbReference>
<accession>A0A5J5ADQ6</accession>